<evidence type="ECO:0000313" key="1">
    <source>
        <dbReference type="EMBL" id="MFD2421760.1"/>
    </source>
</evidence>
<accession>A0ABW5G492</accession>
<sequence length="57" mass="6114">MIEDGEDGHVVFRQEESFAGVPLWVSGAAIRKVEAKLDELGNALKARCEADRAEAAG</sequence>
<proteinExistence type="predicted"/>
<organism evidence="1 2">
    <name type="scientific">Amycolatopsis pigmentata</name>
    <dbReference type="NCBI Taxonomy" id="450801"/>
    <lineage>
        <taxon>Bacteria</taxon>
        <taxon>Bacillati</taxon>
        <taxon>Actinomycetota</taxon>
        <taxon>Actinomycetes</taxon>
        <taxon>Pseudonocardiales</taxon>
        <taxon>Pseudonocardiaceae</taxon>
        <taxon>Amycolatopsis</taxon>
    </lineage>
</organism>
<protein>
    <submittedName>
        <fullName evidence="1">Uncharacterized protein</fullName>
    </submittedName>
</protein>
<reference evidence="2" key="1">
    <citation type="journal article" date="2019" name="Int. J. Syst. Evol. Microbiol.">
        <title>The Global Catalogue of Microorganisms (GCM) 10K type strain sequencing project: providing services to taxonomists for standard genome sequencing and annotation.</title>
        <authorList>
            <consortium name="The Broad Institute Genomics Platform"/>
            <consortium name="The Broad Institute Genome Sequencing Center for Infectious Disease"/>
            <person name="Wu L."/>
            <person name="Ma J."/>
        </authorList>
    </citation>
    <scope>NUCLEOTIDE SEQUENCE [LARGE SCALE GENOMIC DNA]</scope>
    <source>
        <strain evidence="2">CGMCC 4.7645</strain>
    </source>
</reference>
<dbReference type="Proteomes" id="UP001597417">
    <property type="component" value="Unassembled WGS sequence"/>
</dbReference>
<evidence type="ECO:0000313" key="2">
    <source>
        <dbReference type="Proteomes" id="UP001597417"/>
    </source>
</evidence>
<gene>
    <name evidence="1" type="ORF">ACFSXZ_36055</name>
</gene>
<comment type="caution">
    <text evidence="1">The sequence shown here is derived from an EMBL/GenBank/DDBJ whole genome shotgun (WGS) entry which is preliminary data.</text>
</comment>
<keyword evidence="2" id="KW-1185">Reference proteome</keyword>
<name>A0ABW5G492_9PSEU</name>
<dbReference type="EMBL" id="JBHUKR010000023">
    <property type="protein sequence ID" value="MFD2421760.1"/>
    <property type="molecule type" value="Genomic_DNA"/>
</dbReference>
<dbReference type="RefSeq" id="WP_378270523.1">
    <property type="nucleotide sequence ID" value="NZ_JBHUKR010000023.1"/>
</dbReference>